<sequence length="102" mass="10751">MVEIGAPGSDRGQQTGTARELRNGGPPCRILQISANLGRIEIPATTAHQTENTGSANGIIIIVIQVGEPAEHVAVLMSKGTDSQPVTNIRDLIRENLLSAWG</sequence>
<comment type="caution">
    <text evidence="2">The sequence shown here is derived from an EMBL/GenBank/DDBJ whole genome shotgun (WGS) entry which is preliminary data.</text>
</comment>
<organism evidence="2">
    <name type="scientific">bioreactor metagenome</name>
    <dbReference type="NCBI Taxonomy" id="1076179"/>
    <lineage>
        <taxon>unclassified sequences</taxon>
        <taxon>metagenomes</taxon>
        <taxon>ecological metagenomes</taxon>
    </lineage>
</organism>
<proteinExistence type="predicted"/>
<name>A0A645F3V2_9ZZZZ</name>
<evidence type="ECO:0000313" key="2">
    <source>
        <dbReference type="EMBL" id="MPN09015.1"/>
    </source>
</evidence>
<protein>
    <submittedName>
        <fullName evidence="2">Uncharacterized protein</fullName>
    </submittedName>
</protein>
<reference evidence="2" key="1">
    <citation type="submission" date="2019-08" db="EMBL/GenBank/DDBJ databases">
        <authorList>
            <person name="Kucharzyk K."/>
            <person name="Murdoch R.W."/>
            <person name="Higgins S."/>
            <person name="Loffler F."/>
        </authorList>
    </citation>
    <scope>NUCLEOTIDE SEQUENCE</scope>
</reference>
<feature type="region of interest" description="Disordered" evidence="1">
    <location>
        <begin position="1"/>
        <end position="26"/>
    </location>
</feature>
<evidence type="ECO:0000256" key="1">
    <source>
        <dbReference type="SAM" id="MobiDB-lite"/>
    </source>
</evidence>
<dbReference type="EMBL" id="VSSQ01055108">
    <property type="protein sequence ID" value="MPN09015.1"/>
    <property type="molecule type" value="Genomic_DNA"/>
</dbReference>
<accession>A0A645F3V2</accession>
<dbReference type="AlphaFoldDB" id="A0A645F3V2"/>
<gene>
    <name evidence="2" type="ORF">SDC9_156303</name>
</gene>